<evidence type="ECO:0000313" key="3">
    <source>
        <dbReference type="Proteomes" id="UP000029224"/>
    </source>
</evidence>
<dbReference type="GO" id="GO:0006352">
    <property type="term" value="P:DNA-templated transcription initiation"/>
    <property type="evidence" value="ECO:0007669"/>
    <property type="project" value="InterPro"/>
</dbReference>
<organism evidence="2 3">
    <name type="scientific">Vibrio maritimus</name>
    <dbReference type="NCBI Taxonomy" id="990268"/>
    <lineage>
        <taxon>Bacteria</taxon>
        <taxon>Pseudomonadati</taxon>
        <taxon>Pseudomonadota</taxon>
        <taxon>Gammaproteobacteria</taxon>
        <taxon>Vibrionales</taxon>
        <taxon>Vibrionaceae</taxon>
        <taxon>Vibrio</taxon>
    </lineage>
</organism>
<keyword evidence="3" id="KW-1185">Reference proteome</keyword>
<evidence type="ECO:0000256" key="1">
    <source>
        <dbReference type="SAM" id="MobiDB-lite"/>
    </source>
</evidence>
<dbReference type="EMBL" id="BBMT01000014">
    <property type="protein sequence ID" value="GAL37088.1"/>
    <property type="molecule type" value="Genomic_DNA"/>
</dbReference>
<dbReference type="GO" id="GO:0003700">
    <property type="term" value="F:DNA-binding transcription factor activity"/>
    <property type="evidence" value="ECO:0007669"/>
    <property type="project" value="InterPro"/>
</dbReference>
<dbReference type="InterPro" id="IPR013325">
    <property type="entry name" value="RNA_pol_sigma_r2"/>
</dbReference>
<proteinExistence type="predicted"/>
<comment type="caution">
    <text evidence="2">The sequence shown here is derived from an EMBL/GenBank/DDBJ whole genome shotgun (WGS) entry which is preliminary data.</text>
</comment>
<name>A0A090TCR4_9VIBR</name>
<dbReference type="AlphaFoldDB" id="A0A090TCR4"/>
<reference evidence="2 3" key="1">
    <citation type="submission" date="2014-09" db="EMBL/GenBank/DDBJ databases">
        <title>Vibrio maritimus JCM 19240. (C210) whole genome shotgun sequence.</title>
        <authorList>
            <person name="Sawabe T."/>
            <person name="Meirelles P."/>
            <person name="Nakanishi M."/>
            <person name="Sayaka M."/>
            <person name="Hattori M."/>
            <person name="Ohkuma M."/>
        </authorList>
    </citation>
    <scope>NUCLEOTIDE SEQUENCE [LARGE SCALE GENOMIC DNA]</scope>
    <source>
        <strain evidence="2 3">JCM 19240</strain>
    </source>
</reference>
<gene>
    <name evidence="2" type="ORF">JCM19240_3037</name>
</gene>
<reference evidence="2 3" key="2">
    <citation type="submission" date="2014-09" db="EMBL/GenBank/DDBJ databases">
        <authorList>
            <consortium name="NBRP consortium"/>
            <person name="Sawabe T."/>
            <person name="Meirelles P."/>
            <person name="Nakanishi M."/>
            <person name="Sayaka M."/>
            <person name="Hattori M."/>
            <person name="Ohkuma M."/>
        </authorList>
    </citation>
    <scope>NUCLEOTIDE SEQUENCE [LARGE SCALE GENOMIC DNA]</scope>
    <source>
        <strain evidence="2 3">JCM 19240</strain>
    </source>
</reference>
<keyword evidence="2" id="KW-0966">Cell projection</keyword>
<protein>
    <submittedName>
        <fullName evidence="2">RNA polymerase sigma factor for flagellar operon</fullName>
    </submittedName>
</protein>
<evidence type="ECO:0000313" key="2">
    <source>
        <dbReference type="EMBL" id="GAL37088.1"/>
    </source>
</evidence>
<keyword evidence="2" id="KW-0969">Cilium</keyword>
<sequence length="105" mass="12255">MIGLLEAGRRYGNIDDPNFPAFAVCRIRGSILDELRRLDWRSRKTRQEAHELNDVTRDLTKRLRRAPTEQEIIKASVPHSRIIMPGSMPPWPQKCKARSAYRERS</sequence>
<feature type="region of interest" description="Disordered" evidence="1">
    <location>
        <begin position="83"/>
        <end position="105"/>
    </location>
</feature>
<dbReference type="Gene3D" id="1.20.140.160">
    <property type="match status" value="1"/>
</dbReference>
<keyword evidence="2" id="KW-0282">Flagellum</keyword>
<accession>A0A090TCR4</accession>
<dbReference type="Proteomes" id="UP000029224">
    <property type="component" value="Unassembled WGS sequence"/>
</dbReference>
<dbReference type="SUPFAM" id="SSF88946">
    <property type="entry name" value="Sigma2 domain of RNA polymerase sigma factors"/>
    <property type="match status" value="1"/>
</dbReference>